<feature type="region of interest" description="Disordered" evidence="6">
    <location>
        <begin position="305"/>
        <end position="335"/>
    </location>
</feature>
<evidence type="ECO:0000256" key="2">
    <source>
        <dbReference type="ARBA" id="ARBA00022723"/>
    </source>
</evidence>
<keyword evidence="2" id="KW-0479">Metal-binding</keyword>
<accession>A0A090N2U6</accession>
<dbReference type="GO" id="GO:0048205">
    <property type="term" value="P:COPI coating of Golgi vesicle"/>
    <property type="evidence" value="ECO:0007669"/>
    <property type="project" value="TreeGrafter"/>
</dbReference>
<dbReference type="FunCoup" id="A0A090N2U6">
    <property type="interactions" value="1867"/>
</dbReference>
<evidence type="ECO:0000313" key="10">
    <source>
        <dbReference type="Proteomes" id="UP000009170"/>
    </source>
</evidence>
<dbReference type="EMBL" id="KZ155838">
    <property type="protein sequence ID" value="OUS42444.1"/>
    <property type="molecule type" value="Genomic_DNA"/>
</dbReference>
<organism evidence="8 10">
    <name type="scientific">Ostreococcus tauri</name>
    <name type="common">Marine green alga</name>
    <dbReference type="NCBI Taxonomy" id="70448"/>
    <lineage>
        <taxon>Eukaryota</taxon>
        <taxon>Viridiplantae</taxon>
        <taxon>Chlorophyta</taxon>
        <taxon>Mamiellophyceae</taxon>
        <taxon>Mamiellales</taxon>
        <taxon>Bathycoccaceae</taxon>
        <taxon>Ostreococcus</taxon>
    </lineage>
</organism>
<evidence type="ECO:0000313" key="8">
    <source>
        <dbReference type="EMBL" id="CEF96853.1"/>
    </source>
</evidence>
<evidence type="ECO:0000256" key="6">
    <source>
        <dbReference type="SAM" id="MobiDB-lite"/>
    </source>
</evidence>
<feature type="compositionally biased region" description="Low complexity" evidence="6">
    <location>
        <begin position="358"/>
        <end position="368"/>
    </location>
</feature>
<gene>
    <name evidence="9" type="ORF">BE221DRAFT_62095</name>
    <name evidence="8" type="ORF">OT_ostta01g05430</name>
</gene>
<keyword evidence="10" id="KW-1185">Reference proteome</keyword>
<keyword evidence="3 5" id="KW-0863">Zinc-finger</keyword>
<evidence type="ECO:0000256" key="4">
    <source>
        <dbReference type="ARBA" id="ARBA00022833"/>
    </source>
</evidence>
<dbReference type="GO" id="GO:0008270">
    <property type="term" value="F:zinc ion binding"/>
    <property type="evidence" value="ECO:0007669"/>
    <property type="project" value="UniProtKB-KW"/>
</dbReference>
<dbReference type="OrthoDB" id="10266696at2759"/>
<dbReference type="InParanoid" id="A0A090N2U6"/>
<reference evidence="9" key="3">
    <citation type="submission" date="2017-04" db="EMBL/GenBank/DDBJ databases">
        <title>Population genomics of picophytoplankton unveils novel chromosome hypervariability.</title>
        <authorList>
            <consortium name="DOE Joint Genome Institute"/>
            <person name="Blanc-Mathieu R."/>
            <person name="Krasovec M."/>
            <person name="Hebrard M."/>
            <person name="Yau S."/>
            <person name="Desgranges E."/>
            <person name="Martin J."/>
            <person name="Schackwitz W."/>
            <person name="Kuo A."/>
            <person name="Salin G."/>
            <person name="Donnadieu C."/>
            <person name="Desdevises Y."/>
            <person name="Sanchez-Ferandin S."/>
            <person name="Moreau H."/>
            <person name="Rivals E."/>
            <person name="Grigoriev I.V."/>
            <person name="Grimsley N."/>
            <person name="Eyre-Walker A."/>
            <person name="Piganeau G."/>
        </authorList>
    </citation>
    <scope>NUCLEOTIDE SEQUENCE [LARGE SCALE GENOMIC DNA]</scope>
    <source>
        <strain evidence="9">RCC 1115</strain>
    </source>
</reference>
<reference evidence="8" key="2">
    <citation type="journal article" date="2014" name="BMC Genomics">
        <title>An improved genome of the model marine alga Ostreococcus tauri unfolds by assessing Illumina de novo assemblies.</title>
        <authorList>
            <person name="Blanc-Mathieu R."/>
            <person name="Verhelst B."/>
            <person name="Derelle E."/>
            <person name="Rombauts S."/>
            <person name="Bouget F.Y."/>
            <person name="Carre I."/>
            <person name="Chateau A."/>
            <person name="Eyre-Walker A."/>
            <person name="Grimsley N."/>
            <person name="Moreau H."/>
            <person name="Piegu B."/>
            <person name="Rivals E."/>
            <person name="Schackwitz W."/>
            <person name="Van de Peer Y."/>
            <person name="Piganeau G."/>
        </authorList>
    </citation>
    <scope>NUCLEOTIDE SEQUENCE</scope>
    <source>
        <strain evidence="8">RCC4221</strain>
    </source>
</reference>
<evidence type="ECO:0000256" key="1">
    <source>
        <dbReference type="ARBA" id="ARBA00022468"/>
    </source>
</evidence>
<evidence type="ECO:0000259" key="7">
    <source>
        <dbReference type="PROSITE" id="PS50115"/>
    </source>
</evidence>
<dbReference type="Gene3D" id="1.10.220.150">
    <property type="entry name" value="Arf GTPase activating protein"/>
    <property type="match status" value="1"/>
</dbReference>
<dbReference type="AlphaFoldDB" id="A0A090N2U6"/>
<dbReference type="STRING" id="70448.A0A090N2U6"/>
<accession>A0A454XVF6</accession>
<dbReference type="CDD" id="cd08831">
    <property type="entry name" value="ArfGap_ArfGap2_3_like"/>
    <property type="match status" value="1"/>
</dbReference>
<dbReference type="GO" id="GO:0000139">
    <property type="term" value="C:Golgi membrane"/>
    <property type="evidence" value="ECO:0007669"/>
    <property type="project" value="GOC"/>
</dbReference>
<accession>A0A1Y5I2P6</accession>
<evidence type="ECO:0000256" key="5">
    <source>
        <dbReference type="PROSITE-ProRule" id="PRU00288"/>
    </source>
</evidence>
<feature type="region of interest" description="Disordered" evidence="6">
    <location>
        <begin position="347"/>
        <end position="373"/>
    </location>
</feature>
<reference evidence="8 10" key="1">
    <citation type="journal article" date="2006" name="Proc. Natl. Acad. Sci. U.S.A.">
        <title>Genome analysis of the smallest free-living eukaryote Ostreococcus tauri unveils many unique features.</title>
        <authorList>
            <person name="Derelle E."/>
            <person name="Ferraz C."/>
            <person name="Rombauts S."/>
            <person name="Rouze P."/>
            <person name="Worden A.Z."/>
            <person name="Robbens S."/>
            <person name="Partensky F."/>
            <person name="Degroeve S."/>
            <person name="Echeynie S."/>
            <person name="Cooke R."/>
            <person name="Saeys Y."/>
            <person name="Wuyts J."/>
            <person name="Jabbari K."/>
            <person name="Bowler C."/>
            <person name="Panaud O."/>
            <person name="Piegu B."/>
            <person name="Ball S.G."/>
            <person name="Ral J.-P."/>
            <person name="Bouget F.-Y."/>
            <person name="Piganeau G."/>
            <person name="De Baets B."/>
            <person name="Picard A."/>
            <person name="Delseny M."/>
            <person name="Demaille J."/>
            <person name="Van de Peer Y."/>
            <person name="Moreau H."/>
        </authorList>
    </citation>
    <scope>NUCLEOTIDE SEQUENCE [LARGE SCALE GENOMIC DNA]</scope>
    <source>
        <strain evidence="8 10">OTTH0595</strain>
    </source>
</reference>
<name>A0A090N2U6_OSTTA</name>
<proteinExistence type="predicted"/>
<dbReference type="SUPFAM" id="SSF57863">
    <property type="entry name" value="ArfGap/RecO-like zinc finger"/>
    <property type="match status" value="1"/>
</dbReference>
<sequence length="421" mass="45960">MSIRDEKAIDNAARDALFTALLRKGGNRVCFDCGSPCPKWTSKNFGVFVCLDCSGVHRSLGVHVTAVKSANMDRWTDGELDVFRVTKGNDKARAFFSKHGWSAAERGRIGQKYTSRAAMLYLKQIQKEVEELRAAGEMATTMTSPRAGNMQEDDDFFKLTEREAATKKAVEVPKSAATQVPAKAETMQRQTIEVKKPILSKPRSSIFAKRPMMSLPKTKTVLTPQGMMPKTPVVAPPAEGPEFHDAVETVEEAKSPVARDEPSPIWAPQSAPAQPALLQPEVKKATNIGRSADGHVMLLKPKFTSSVSSEAKSSSPSGTYKPNYYSNPDPRYGLHNIQGAHAQHSAVGRYSGGNQGNSTSSASSYDPSYGEEDVNLSTSSLMQKMKIAAKDDLHKVREVASRGFNVAKGFARNVYEELQKS</sequence>
<feature type="domain" description="Arf-GAP" evidence="7">
    <location>
        <begin position="15"/>
        <end position="99"/>
    </location>
</feature>
<dbReference type="Proteomes" id="UP000009170">
    <property type="component" value="Unassembled WGS sequence"/>
</dbReference>
<dbReference type="Pfam" id="PF01412">
    <property type="entry name" value="ArfGap"/>
    <property type="match status" value="1"/>
</dbReference>
<keyword evidence="4" id="KW-0862">Zinc</keyword>
<evidence type="ECO:0000256" key="3">
    <source>
        <dbReference type="ARBA" id="ARBA00022771"/>
    </source>
</evidence>
<feature type="compositionally biased region" description="Low complexity" evidence="6">
    <location>
        <begin position="305"/>
        <end position="317"/>
    </location>
</feature>
<dbReference type="Proteomes" id="UP000195557">
    <property type="component" value="Unassembled WGS sequence"/>
</dbReference>
<dbReference type="InterPro" id="IPR037278">
    <property type="entry name" value="ARFGAP/RecO"/>
</dbReference>
<dbReference type="GO" id="GO:0005096">
    <property type="term" value="F:GTPase activator activity"/>
    <property type="evidence" value="ECO:0007669"/>
    <property type="project" value="UniProtKB-KW"/>
</dbReference>
<keyword evidence="1" id="KW-0343">GTPase activation</keyword>
<dbReference type="InterPro" id="IPR001164">
    <property type="entry name" value="ArfGAP_dom"/>
</dbReference>
<dbReference type="PANTHER" id="PTHR45686">
    <property type="entry name" value="ADP-RIBOSYLATION FACTOR GTPASE ACTIVATING PROTEIN 3, ISOFORM H-RELATED"/>
    <property type="match status" value="1"/>
</dbReference>
<protein>
    <submittedName>
        <fullName evidence="8">Arf GTPase activating protein</fullName>
    </submittedName>
    <submittedName>
        <fullName evidence="9">Putative zinc finger protein</fullName>
    </submittedName>
</protein>
<dbReference type="EMBL" id="CAID01000001">
    <property type="protein sequence ID" value="CEF96853.1"/>
    <property type="molecule type" value="Genomic_DNA"/>
</dbReference>
<dbReference type="PRINTS" id="PR00405">
    <property type="entry name" value="REVINTRACTNG"/>
</dbReference>
<dbReference type="SMART" id="SM00105">
    <property type="entry name" value="ArfGap"/>
    <property type="match status" value="1"/>
</dbReference>
<dbReference type="PANTHER" id="PTHR45686:SF4">
    <property type="entry name" value="ADP-RIBOSYLATION FACTOR GTPASE ACTIVATING PROTEIN 3, ISOFORM H"/>
    <property type="match status" value="1"/>
</dbReference>
<dbReference type="PROSITE" id="PS50115">
    <property type="entry name" value="ARFGAP"/>
    <property type="match status" value="1"/>
</dbReference>
<dbReference type="InterPro" id="IPR038508">
    <property type="entry name" value="ArfGAP_dom_sf"/>
</dbReference>
<evidence type="ECO:0000313" key="9">
    <source>
        <dbReference type="EMBL" id="OUS42444.1"/>
    </source>
</evidence>